<sequence length="97" mass="10290">MPSSACGRPLVSCNYSMIGAFVSPVVRSISLLAASFKWPSLGTSPGRRESAETTLHTSDPSSLVVATRSHCQQGAKVSDTHGTHVFPFLPQERVFAG</sequence>
<dbReference type="AlphaFoldDB" id="A0A0C3J4Y1"/>
<dbReference type="EMBL" id="KN832408">
    <property type="protein sequence ID" value="KIN92751.1"/>
    <property type="molecule type" value="Genomic_DNA"/>
</dbReference>
<accession>A0A0C3J4Y1</accession>
<proteinExistence type="predicted"/>
<name>A0A0C3J4Y1_PISTI</name>
<organism evidence="2 3">
    <name type="scientific">Pisolithus tinctorius Marx 270</name>
    <dbReference type="NCBI Taxonomy" id="870435"/>
    <lineage>
        <taxon>Eukaryota</taxon>
        <taxon>Fungi</taxon>
        <taxon>Dikarya</taxon>
        <taxon>Basidiomycota</taxon>
        <taxon>Agaricomycotina</taxon>
        <taxon>Agaricomycetes</taxon>
        <taxon>Agaricomycetidae</taxon>
        <taxon>Boletales</taxon>
        <taxon>Sclerodermatineae</taxon>
        <taxon>Pisolithaceae</taxon>
        <taxon>Pisolithus</taxon>
    </lineage>
</organism>
<feature type="region of interest" description="Disordered" evidence="1">
    <location>
        <begin position="39"/>
        <end position="59"/>
    </location>
</feature>
<evidence type="ECO:0000313" key="3">
    <source>
        <dbReference type="Proteomes" id="UP000054217"/>
    </source>
</evidence>
<dbReference type="HOGENOM" id="CLU_183194_0_0_1"/>
<protein>
    <submittedName>
        <fullName evidence="2">Uncharacterized protein</fullName>
    </submittedName>
</protein>
<evidence type="ECO:0000313" key="2">
    <source>
        <dbReference type="EMBL" id="KIN92751.1"/>
    </source>
</evidence>
<evidence type="ECO:0000256" key="1">
    <source>
        <dbReference type="SAM" id="MobiDB-lite"/>
    </source>
</evidence>
<reference evidence="2 3" key="1">
    <citation type="submission" date="2014-04" db="EMBL/GenBank/DDBJ databases">
        <authorList>
            <consortium name="DOE Joint Genome Institute"/>
            <person name="Kuo A."/>
            <person name="Kohler A."/>
            <person name="Costa M.D."/>
            <person name="Nagy L.G."/>
            <person name="Floudas D."/>
            <person name="Copeland A."/>
            <person name="Barry K.W."/>
            <person name="Cichocki N."/>
            <person name="Veneault-Fourrey C."/>
            <person name="LaButti K."/>
            <person name="Lindquist E.A."/>
            <person name="Lipzen A."/>
            <person name="Lundell T."/>
            <person name="Morin E."/>
            <person name="Murat C."/>
            <person name="Sun H."/>
            <person name="Tunlid A."/>
            <person name="Henrissat B."/>
            <person name="Grigoriev I.V."/>
            <person name="Hibbett D.S."/>
            <person name="Martin F."/>
            <person name="Nordberg H.P."/>
            <person name="Cantor M.N."/>
            <person name="Hua S.X."/>
        </authorList>
    </citation>
    <scope>NUCLEOTIDE SEQUENCE [LARGE SCALE GENOMIC DNA]</scope>
    <source>
        <strain evidence="2 3">Marx 270</strain>
    </source>
</reference>
<dbReference type="Proteomes" id="UP000054217">
    <property type="component" value="Unassembled WGS sequence"/>
</dbReference>
<dbReference type="InParanoid" id="A0A0C3J4Y1"/>
<feature type="non-terminal residue" evidence="2">
    <location>
        <position position="1"/>
    </location>
</feature>
<gene>
    <name evidence="2" type="ORF">M404DRAFT_1009393</name>
</gene>
<reference evidence="3" key="2">
    <citation type="submission" date="2015-01" db="EMBL/GenBank/DDBJ databases">
        <title>Evolutionary Origins and Diversification of the Mycorrhizal Mutualists.</title>
        <authorList>
            <consortium name="DOE Joint Genome Institute"/>
            <consortium name="Mycorrhizal Genomics Consortium"/>
            <person name="Kohler A."/>
            <person name="Kuo A."/>
            <person name="Nagy L.G."/>
            <person name="Floudas D."/>
            <person name="Copeland A."/>
            <person name="Barry K.W."/>
            <person name="Cichocki N."/>
            <person name="Veneault-Fourrey C."/>
            <person name="LaButti K."/>
            <person name="Lindquist E.A."/>
            <person name="Lipzen A."/>
            <person name="Lundell T."/>
            <person name="Morin E."/>
            <person name="Murat C."/>
            <person name="Riley R."/>
            <person name="Ohm R."/>
            <person name="Sun H."/>
            <person name="Tunlid A."/>
            <person name="Henrissat B."/>
            <person name="Grigoriev I.V."/>
            <person name="Hibbett D.S."/>
            <person name="Martin F."/>
        </authorList>
    </citation>
    <scope>NUCLEOTIDE SEQUENCE [LARGE SCALE GENOMIC DNA]</scope>
    <source>
        <strain evidence="3">Marx 270</strain>
    </source>
</reference>
<keyword evidence="3" id="KW-1185">Reference proteome</keyword>